<evidence type="ECO:0000313" key="2">
    <source>
        <dbReference type="Proteomes" id="UP001238179"/>
    </source>
</evidence>
<dbReference type="EMBL" id="AP027080">
    <property type="protein sequence ID" value="BDU72154.1"/>
    <property type="molecule type" value="Genomic_DNA"/>
</dbReference>
<proteinExistence type="predicted"/>
<dbReference type="PANTHER" id="PTHR36452">
    <property type="entry name" value="CHROMOSOME 12, WHOLE GENOME SHOTGUN SEQUENCE"/>
    <property type="match status" value="1"/>
</dbReference>
<dbReference type="PIRSF" id="PIRSF028451">
    <property type="entry name" value="UCP028451"/>
    <property type="match status" value="1"/>
</dbReference>
<protein>
    <submittedName>
        <fullName evidence="1">TIGR02453 family protein</fullName>
    </submittedName>
</protein>
<dbReference type="PANTHER" id="PTHR36452:SF1">
    <property type="entry name" value="DUF2461 DOMAIN-CONTAINING PROTEIN"/>
    <property type="match status" value="1"/>
</dbReference>
<dbReference type="AlphaFoldDB" id="A0AA48K7R0"/>
<organism evidence="1 2">
    <name type="scientific">Mesoterricola silvestris</name>
    <dbReference type="NCBI Taxonomy" id="2927979"/>
    <lineage>
        <taxon>Bacteria</taxon>
        <taxon>Pseudomonadati</taxon>
        <taxon>Acidobacteriota</taxon>
        <taxon>Holophagae</taxon>
        <taxon>Holophagales</taxon>
        <taxon>Holophagaceae</taxon>
        <taxon>Mesoterricola</taxon>
    </lineage>
</organism>
<dbReference type="Proteomes" id="UP001238179">
    <property type="component" value="Chromosome"/>
</dbReference>
<reference evidence="2" key="1">
    <citation type="journal article" date="2023" name="Int. J. Syst. Evol. Microbiol.">
        <title>Mesoterricola silvestris gen. nov., sp. nov., Mesoterricola sediminis sp. nov., Geothrix oryzae sp. nov., Geothrix edaphica sp. nov., Geothrix rubra sp. nov., and Geothrix limicola sp. nov., six novel members of Acidobacteriota isolated from soils.</title>
        <authorList>
            <person name="Itoh H."/>
            <person name="Sugisawa Y."/>
            <person name="Mise K."/>
            <person name="Xu Z."/>
            <person name="Kuniyasu M."/>
            <person name="Ushijima N."/>
            <person name="Kawano K."/>
            <person name="Kobayashi E."/>
            <person name="Shiratori Y."/>
            <person name="Masuda Y."/>
            <person name="Senoo K."/>
        </authorList>
    </citation>
    <scope>NUCLEOTIDE SEQUENCE [LARGE SCALE GENOMIC DNA]</scope>
    <source>
        <strain evidence="2">W79</strain>
    </source>
</reference>
<evidence type="ECO:0000313" key="1">
    <source>
        <dbReference type="EMBL" id="BDU72154.1"/>
    </source>
</evidence>
<gene>
    <name evidence="1" type="ORF">METEAL_13280</name>
</gene>
<sequence length="224" mass="25655">MANPWFTPAFFRFLSELRENNSREWFQDNRSRYEEEVRDPLLAFIHAFGGPLHGVSPNFLADPRPSGGSMFRIFRDTRFSRDKSPYKTNVGAQFRHGACSRDVHAPGFYLHLEPGGCFASAGLWRPDGPALKRVRDRIVSHPREWKAIRAAGLEVLGESLVRVPQGFDPASPLAEDLKLKDFYTHQPLTQKQVCAPDFLEVFTEICRRNAPLQKFLTRALDLPW</sequence>
<dbReference type="NCBIfam" id="TIGR02453">
    <property type="entry name" value="TIGR02453 family protein"/>
    <property type="match status" value="1"/>
</dbReference>
<dbReference type="RefSeq" id="WP_316415060.1">
    <property type="nucleotide sequence ID" value="NZ_AP027080.1"/>
</dbReference>
<dbReference type="KEGG" id="msil:METEAL_13280"/>
<accession>A0AA48K7R0</accession>
<dbReference type="InterPro" id="IPR015996">
    <property type="entry name" value="UCP028451"/>
</dbReference>
<dbReference type="Pfam" id="PF09365">
    <property type="entry name" value="DUF2461"/>
    <property type="match status" value="1"/>
</dbReference>
<keyword evidence="2" id="KW-1185">Reference proteome</keyword>
<dbReference type="InterPro" id="IPR012808">
    <property type="entry name" value="CHP02453"/>
</dbReference>
<name>A0AA48K7R0_9BACT</name>